<feature type="site" description="Increases nucleophilicity of active site Cys" evidence="9">
    <location>
        <position position="455"/>
    </location>
</feature>
<evidence type="ECO:0000256" key="2">
    <source>
        <dbReference type="ARBA" id="ARBA00006205"/>
    </source>
</evidence>
<proteinExistence type="inferred from homology"/>
<dbReference type="EC" id="6.3.5.11" evidence="9"/>
<comment type="similarity">
    <text evidence="2">Belongs to the CobB/CobQ family. CobQ subfamily.</text>
</comment>
<evidence type="ECO:0000259" key="11">
    <source>
        <dbReference type="Pfam" id="PF07685"/>
    </source>
</evidence>
<keyword evidence="4 9" id="KW-0436">Ligase</keyword>
<dbReference type="OrthoDB" id="9764035at2"/>
<comment type="function">
    <text evidence="9">Catalyzes the ATP-dependent amidation of the two carboxylate groups at positions a and c of cobyrinate, using either L-glutamine or ammonia as the nitrogen source.</text>
</comment>
<keyword evidence="6 9" id="KW-0067">ATP-binding</keyword>
<evidence type="ECO:0000313" key="12">
    <source>
        <dbReference type="EMBL" id="TQV78654.1"/>
    </source>
</evidence>
<sequence length="460" mass="48502">MPPGLLIAAPSSGSGKTSITLALLRRFRQLKRSVASIKVGPDYIDPAFHAAASGQACTSLDSWAMRESSVMQLLETAGERAEFVLGEGVMGLFDGAPDGRGSTADLALMTGWPVVLVIDARGMAASAAAILHGFKTFDPRVSIAGVIFNRVGSDRHAAMLAKACGPLDVPLLGMVRNASHLQLPSRHLGLIQANEHEALESFLEAAACDIAGEIDCDRLAVSASARLCKERGGGVSGASRSRQPGLKPFGQRIAVARDTAFAFSYPFLLDAWRTAGAEISLFSPLADEAPDLTADAVYLPGGYPELHAGRLAGNRSFMTGLEESARRGACVYGECGGYMVLGEGLTDAQGVRHAMAGLLPLETSFAPEKTGKPGRRMVLGYRQAALLQDTAIGMAGEGFRGHEFHYARELSVDEPTTPVRAVRPGDRLFGLKDAQGQDLADAGLVRGNVMGSFLHIIDTV</sequence>
<dbReference type="PANTHER" id="PTHR43873:SF1">
    <property type="entry name" value="COBYRINATE A,C-DIAMIDE SYNTHASE"/>
    <property type="match status" value="1"/>
</dbReference>
<comment type="miscellaneous">
    <text evidence="9">The a and c carboxylates of cobyrinate are activated for nucleophilic attack via formation of a phosphorylated intermediate by ATP. CbiA catalyzes first the amidation of the c-carboxylate, and then that of the a-carboxylate.</text>
</comment>
<comment type="catalytic activity">
    <reaction evidence="9">
        <text>cob(II)yrinate + 2 L-glutamine + 2 ATP + 2 H2O = cob(II)yrinate a,c diamide + 2 L-glutamate + 2 ADP + 2 phosphate + 2 H(+)</text>
        <dbReference type="Rhea" id="RHEA:26289"/>
        <dbReference type="ChEBI" id="CHEBI:15377"/>
        <dbReference type="ChEBI" id="CHEBI:15378"/>
        <dbReference type="ChEBI" id="CHEBI:29985"/>
        <dbReference type="ChEBI" id="CHEBI:30616"/>
        <dbReference type="ChEBI" id="CHEBI:43474"/>
        <dbReference type="ChEBI" id="CHEBI:58359"/>
        <dbReference type="ChEBI" id="CHEBI:58537"/>
        <dbReference type="ChEBI" id="CHEBI:58894"/>
        <dbReference type="ChEBI" id="CHEBI:456216"/>
        <dbReference type="EC" id="6.3.5.11"/>
    </reaction>
</comment>
<dbReference type="Pfam" id="PF07685">
    <property type="entry name" value="GATase_3"/>
    <property type="match status" value="1"/>
</dbReference>
<evidence type="ECO:0000256" key="3">
    <source>
        <dbReference type="ARBA" id="ARBA00022573"/>
    </source>
</evidence>
<gene>
    <name evidence="9" type="primary">cbiA</name>
    <name evidence="12" type="ORF">FKG95_17835</name>
</gene>
<dbReference type="InterPro" id="IPR004484">
    <property type="entry name" value="CbiA/CobB_synth"/>
</dbReference>
<evidence type="ECO:0000256" key="8">
    <source>
        <dbReference type="ARBA" id="ARBA00022962"/>
    </source>
</evidence>
<evidence type="ECO:0000256" key="9">
    <source>
        <dbReference type="HAMAP-Rule" id="MF_00027"/>
    </source>
</evidence>
<evidence type="ECO:0000256" key="4">
    <source>
        <dbReference type="ARBA" id="ARBA00022598"/>
    </source>
</evidence>
<keyword evidence="8 9" id="KW-0315">Glutamine amidotransferase</keyword>
<feature type="domain" description="CobB/CobQ-like glutamine amidotransferase" evidence="11">
    <location>
        <begin position="252"/>
        <end position="457"/>
    </location>
</feature>
<dbReference type="NCBIfam" id="TIGR00379">
    <property type="entry name" value="cobB"/>
    <property type="match status" value="1"/>
</dbReference>
<dbReference type="PANTHER" id="PTHR43873">
    <property type="entry name" value="COBYRINATE A,C-DIAMIDE SYNTHASE"/>
    <property type="match status" value="1"/>
</dbReference>
<comment type="pathway">
    <text evidence="9">Cofactor biosynthesis; adenosylcobalamin biosynthesis; cob(II)yrinate a,c-diamide from sirohydrochlorin (anaerobic route): step 10/10.</text>
</comment>
<keyword evidence="5 9" id="KW-0547">Nucleotide-binding</keyword>
<dbReference type="EMBL" id="VHSH01000006">
    <property type="protein sequence ID" value="TQV78654.1"/>
    <property type="molecule type" value="Genomic_DNA"/>
</dbReference>
<keyword evidence="3 9" id="KW-0169">Cobalamin biosynthesis</keyword>
<dbReference type="SUPFAM" id="SSF52540">
    <property type="entry name" value="P-loop containing nucleoside triphosphate hydrolases"/>
    <property type="match status" value="1"/>
</dbReference>
<dbReference type="InterPro" id="IPR002586">
    <property type="entry name" value="CobQ/CobB/MinD/ParA_Nub-bd_dom"/>
</dbReference>
<dbReference type="GO" id="GO:0005524">
    <property type="term" value="F:ATP binding"/>
    <property type="evidence" value="ECO:0007669"/>
    <property type="project" value="UniProtKB-UniRule"/>
</dbReference>
<comment type="cofactor">
    <cofactor evidence="1 9">
        <name>Mg(2+)</name>
        <dbReference type="ChEBI" id="CHEBI:18420"/>
    </cofactor>
</comment>
<organism evidence="12 13">
    <name type="scientific">Denitrobaculum tricleocarpae</name>
    <dbReference type="NCBI Taxonomy" id="2591009"/>
    <lineage>
        <taxon>Bacteria</taxon>
        <taxon>Pseudomonadati</taxon>
        <taxon>Pseudomonadota</taxon>
        <taxon>Alphaproteobacteria</taxon>
        <taxon>Rhodospirillales</taxon>
        <taxon>Rhodospirillaceae</taxon>
        <taxon>Denitrobaculum</taxon>
    </lineage>
</organism>
<dbReference type="GO" id="GO:0042242">
    <property type="term" value="F:cobyrinic acid a,c-diamide synthase activity"/>
    <property type="evidence" value="ECO:0007669"/>
    <property type="project" value="UniProtKB-UniRule"/>
</dbReference>
<name>A0A545TN63_9PROT</name>
<reference evidence="12 13" key="1">
    <citation type="submission" date="2019-06" db="EMBL/GenBank/DDBJ databases">
        <title>Whole genome sequence for Rhodospirillaceae sp. R148.</title>
        <authorList>
            <person name="Wang G."/>
        </authorList>
    </citation>
    <scope>NUCLEOTIDE SEQUENCE [LARGE SCALE GENOMIC DNA]</scope>
    <source>
        <strain evidence="12 13">R148</strain>
    </source>
</reference>
<comment type="caution">
    <text evidence="12">The sequence shown here is derived from an EMBL/GenBank/DDBJ whole genome shotgun (WGS) entry which is preliminary data.</text>
</comment>
<dbReference type="AlphaFoldDB" id="A0A545TN63"/>
<comment type="domain">
    <text evidence="9">Comprises of two domains. The C-terminal domain contains the binding site for glutamine and catalyzes the hydrolysis of this substrate to glutamate and ammonia. The N-terminal domain is anticipated to bind ATP and cobyrinate and catalyzes the ultimate synthesis of the diamide product. The ammonia produced via the glutaminase domain is probably translocated to the adjacent domain via a molecular tunnel, where it reacts with an activated intermediate.</text>
</comment>
<feature type="active site" description="Nucleophile" evidence="9">
    <location>
        <position position="335"/>
    </location>
</feature>
<evidence type="ECO:0000259" key="10">
    <source>
        <dbReference type="Pfam" id="PF01656"/>
    </source>
</evidence>
<keyword evidence="7 9" id="KW-0460">Magnesium</keyword>
<dbReference type="Proteomes" id="UP000315252">
    <property type="component" value="Unassembled WGS sequence"/>
</dbReference>
<protein>
    <recommendedName>
        <fullName evidence="9">Cobyrinate a,c-diamide synthase</fullName>
        <ecNumber evidence="9">6.3.5.11</ecNumber>
    </recommendedName>
    <alternativeName>
        <fullName evidence="9">Cobyrinic acid a,c-diamide synthetase</fullName>
    </alternativeName>
</protein>
<dbReference type="Pfam" id="PF01656">
    <property type="entry name" value="CbiA"/>
    <property type="match status" value="1"/>
</dbReference>
<dbReference type="Gene3D" id="3.40.50.880">
    <property type="match status" value="1"/>
</dbReference>
<dbReference type="HAMAP" id="MF_00027">
    <property type="entry name" value="CobB_CbiA"/>
    <property type="match status" value="1"/>
</dbReference>
<dbReference type="NCBIfam" id="NF002204">
    <property type="entry name" value="PRK01077.1"/>
    <property type="match status" value="1"/>
</dbReference>
<dbReference type="InterPro" id="IPR027417">
    <property type="entry name" value="P-loop_NTPase"/>
</dbReference>
<dbReference type="UniPathway" id="UPA00148">
    <property type="reaction ID" value="UER00231"/>
</dbReference>
<keyword evidence="13" id="KW-1185">Reference proteome</keyword>
<evidence type="ECO:0000256" key="5">
    <source>
        <dbReference type="ARBA" id="ARBA00022741"/>
    </source>
</evidence>
<dbReference type="SUPFAM" id="SSF52317">
    <property type="entry name" value="Class I glutamine amidotransferase-like"/>
    <property type="match status" value="1"/>
</dbReference>
<feature type="domain" description="CobQ/CobB/MinD/ParA nucleotide binding" evidence="10">
    <location>
        <begin position="6"/>
        <end position="188"/>
    </location>
</feature>
<evidence type="ECO:0000256" key="6">
    <source>
        <dbReference type="ARBA" id="ARBA00022840"/>
    </source>
</evidence>
<dbReference type="InterPro" id="IPR011698">
    <property type="entry name" value="GATase_3"/>
</dbReference>
<evidence type="ECO:0000256" key="7">
    <source>
        <dbReference type="ARBA" id="ARBA00022842"/>
    </source>
</evidence>
<comment type="similarity">
    <text evidence="9">Belongs to the CobB/CbiA family.</text>
</comment>
<dbReference type="PROSITE" id="PS51274">
    <property type="entry name" value="GATASE_COBBQ"/>
    <property type="match status" value="1"/>
</dbReference>
<accession>A0A545TN63</accession>
<evidence type="ECO:0000313" key="13">
    <source>
        <dbReference type="Proteomes" id="UP000315252"/>
    </source>
</evidence>
<dbReference type="GO" id="GO:0009236">
    <property type="term" value="P:cobalamin biosynthetic process"/>
    <property type="evidence" value="ECO:0007669"/>
    <property type="project" value="UniProtKB-UniRule"/>
</dbReference>
<dbReference type="InterPro" id="IPR029062">
    <property type="entry name" value="Class_I_gatase-like"/>
</dbReference>
<dbReference type="Gene3D" id="3.40.50.300">
    <property type="entry name" value="P-loop containing nucleotide triphosphate hydrolases"/>
    <property type="match status" value="1"/>
</dbReference>
<evidence type="ECO:0000256" key="1">
    <source>
        <dbReference type="ARBA" id="ARBA00001946"/>
    </source>
</evidence>